<evidence type="ECO:0000313" key="1">
    <source>
        <dbReference type="EMBL" id="KAL1270842.1"/>
    </source>
</evidence>
<sequence length="346" mass="39241">MEYTQSVTGFVTVNDYSEYDAAISSVAMPLDVALQQALLSADAVLLTICANTSAVIKQGSCIETEMVFVQEHVEMQCQMRSASHVCVKERFNKWFSDVEINEQWINSLNEPVDNVVDEKEQQDVVENIDENDPDEQPEEDLTYIKEQSGLLSDTSLQPVDIGSEVTDQHFQDVLNLAPAEAQPIGKVIDYFYRVEFQQRGSPHVRCLFWVENAPKLNDENEDNDALVASFIDHYITCETPREDETELFEVVNGVQKHSVRHSKTCRKNKTVCRFNFPRPPSSRTFITRGGSRDDLKTSDGKYAASMHLKECSRKVQFIPIGLNPVKMSLPLRVIQNKDDQPAERPS</sequence>
<gene>
    <name evidence="1" type="ORF">QQF64_029858</name>
</gene>
<reference evidence="1 2" key="1">
    <citation type="submission" date="2023-09" db="EMBL/GenBank/DDBJ databases">
        <authorList>
            <person name="Wang M."/>
        </authorList>
    </citation>
    <scope>NUCLEOTIDE SEQUENCE [LARGE SCALE GENOMIC DNA]</scope>
    <source>
        <strain evidence="1">GT-2023</strain>
        <tissue evidence="1">Liver</tissue>
    </source>
</reference>
<protein>
    <submittedName>
        <fullName evidence="1">Uncharacterized protein</fullName>
    </submittedName>
</protein>
<name>A0ABR3N1M8_9TELE</name>
<organism evidence="1 2">
    <name type="scientific">Cirrhinus molitorella</name>
    <name type="common">mud carp</name>
    <dbReference type="NCBI Taxonomy" id="172907"/>
    <lineage>
        <taxon>Eukaryota</taxon>
        <taxon>Metazoa</taxon>
        <taxon>Chordata</taxon>
        <taxon>Craniata</taxon>
        <taxon>Vertebrata</taxon>
        <taxon>Euteleostomi</taxon>
        <taxon>Actinopterygii</taxon>
        <taxon>Neopterygii</taxon>
        <taxon>Teleostei</taxon>
        <taxon>Ostariophysi</taxon>
        <taxon>Cypriniformes</taxon>
        <taxon>Cyprinidae</taxon>
        <taxon>Labeoninae</taxon>
        <taxon>Labeonini</taxon>
        <taxon>Cirrhinus</taxon>
    </lineage>
</organism>
<keyword evidence="2" id="KW-1185">Reference proteome</keyword>
<dbReference type="EMBL" id="JAYMGO010000007">
    <property type="protein sequence ID" value="KAL1270842.1"/>
    <property type="molecule type" value="Genomic_DNA"/>
</dbReference>
<accession>A0ABR3N1M8</accession>
<evidence type="ECO:0000313" key="2">
    <source>
        <dbReference type="Proteomes" id="UP001558613"/>
    </source>
</evidence>
<proteinExistence type="predicted"/>
<comment type="caution">
    <text evidence="1">The sequence shown here is derived from an EMBL/GenBank/DDBJ whole genome shotgun (WGS) entry which is preliminary data.</text>
</comment>
<dbReference type="Proteomes" id="UP001558613">
    <property type="component" value="Unassembled WGS sequence"/>
</dbReference>